<dbReference type="Pfam" id="PF14363">
    <property type="entry name" value="AAA_assoc"/>
    <property type="match status" value="1"/>
</dbReference>
<sequence length="152" mass="17986">MKILNSVADVFTIATGVVVIAKTINENRNLFSELKKKFSNKVTMVIDEFDEIYEAVEIYLSNNMSPKKCKIKVSTTETGKEKENENENNPIKVTLEHNEKVTDFYDDHKFKWVWLQSEVKSFKLIFRKEDCEYVLDTYLPHIRKEVKYQKHI</sequence>
<protein>
    <recommendedName>
        <fullName evidence="2">AAA-type ATPase N-terminal domain-containing protein</fullName>
    </recommendedName>
</protein>
<proteinExistence type="predicted"/>
<evidence type="ECO:0000259" key="2">
    <source>
        <dbReference type="Pfam" id="PF14363"/>
    </source>
</evidence>
<comment type="caution">
    <text evidence="3">The sequence shown here is derived from an EMBL/GenBank/DDBJ whole genome shotgun (WGS) entry which is preliminary data.</text>
</comment>
<evidence type="ECO:0000313" key="4">
    <source>
        <dbReference type="Proteomes" id="UP000826656"/>
    </source>
</evidence>
<feature type="domain" description="AAA-type ATPase N-terminal" evidence="2">
    <location>
        <begin position="31"/>
        <end position="114"/>
    </location>
</feature>
<keyword evidence="1" id="KW-0378">Hydrolase</keyword>
<organism evidence="3 4">
    <name type="scientific">Solanum tuberosum</name>
    <name type="common">Potato</name>
    <dbReference type="NCBI Taxonomy" id="4113"/>
    <lineage>
        <taxon>Eukaryota</taxon>
        <taxon>Viridiplantae</taxon>
        <taxon>Streptophyta</taxon>
        <taxon>Embryophyta</taxon>
        <taxon>Tracheophyta</taxon>
        <taxon>Spermatophyta</taxon>
        <taxon>Magnoliopsida</taxon>
        <taxon>eudicotyledons</taxon>
        <taxon>Gunneridae</taxon>
        <taxon>Pentapetalae</taxon>
        <taxon>asterids</taxon>
        <taxon>lamiids</taxon>
        <taxon>Solanales</taxon>
        <taxon>Solanaceae</taxon>
        <taxon>Solanoideae</taxon>
        <taxon>Solaneae</taxon>
        <taxon>Solanum</taxon>
    </lineage>
</organism>
<reference evidence="3 4" key="1">
    <citation type="journal article" date="2021" name="bioRxiv">
        <title>Chromosome-scale and haplotype-resolved genome assembly of a tetraploid potato cultivar.</title>
        <authorList>
            <person name="Sun H."/>
            <person name="Jiao W.-B."/>
            <person name="Krause K."/>
            <person name="Campoy J.A."/>
            <person name="Goel M."/>
            <person name="Folz-Donahue K."/>
            <person name="Kukat C."/>
            <person name="Huettel B."/>
            <person name="Schneeberger K."/>
        </authorList>
    </citation>
    <scope>NUCLEOTIDE SEQUENCE [LARGE SCALE GENOMIC DNA]</scope>
    <source>
        <strain evidence="3">SolTubOtavaFocal</strain>
        <tissue evidence="3">Leaves</tissue>
    </source>
</reference>
<dbReference type="InterPro" id="IPR025753">
    <property type="entry name" value="AAA_N_dom"/>
</dbReference>
<dbReference type="EMBL" id="JAIVGD010000013">
    <property type="protein sequence ID" value="KAH0760586.1"/>
    <property type="molecule type" value="Genomic_DNA"/>
</dbReference>
<dbReference type="Proteomes" id="UP000826656">
    <property type="component" value="Unassembled WGS sequence"/>
</dbReference>
<keyword evidence="4" id="KW-1185">Reference proteome</keyword>
<evidence type="ECO:0000256" key="1">
    <source>
        <dbReference type="ARBA" id="ARBA00022801"/>
    </source>
</evidence>
<accession>A0ABQ7V958</accession>
<gene>
    <name evidence="3" type="ORF">KY290_016659</name>
</gene>
<dbReference type="InterPro" id="IPR050747">
    <property type="entry name" value="Mitochondrial_chaperone_BCS1"/>
</dbReference>
<evidence type="ECO:0000313" key="3">
    <source>
        <dbReference type="EMBL" id="KAH0760586.1"/>
    </source>
</evidence>
<dbReference type="PANTHER" id="PTHR23070">
    <property type="entry name" value="BCS1 AAA-TYPE ATPASE"/>
    <property type="match status" value="1"/>
</dbReference>
<name>A0ABQ7V958_SOLTU</name>